<sequence>MSEQEFKNLLIEMVTMGKYEQKEEIIALLKICNITFEKTGYFAYSGVWNQRKEYIYLSIIPSKLGQLKQHSKYLKKCVMRFILLVMSIC</sequence>
<dbReference type="EMBL" id="JAUDCK010000036">
    <property type="protein sequence ID" value="MDM8196468.1"/>
    <property type="molecule type" value="Genomic_DNA"/>
</dbReference>
<evidence type="ECO:0000313" key="1">
    <source>
        <dbReference type="EMBL" id="MDM8196468.1"/>
    </source>
</evidence>
<dbReference type="Proteomes" id="UP001529275">
    <property type="component" value="Unassembled WGS sequence"/>
</dbReference>
<dbReference type="RefSeq" id="WP_289528033.1">
    <property type="nucleotide sequence ID" value="NZ_JAUDCK010000036.1"/>
</dbReference>
<protein>
    <submittedName>
        <fullName evidence="1">Uncharacterized protein</fullName>
    </submittedName>
</protein>
<accession>A0ABT7UJZ3</accession>
<organism evidence="1 2">
    <name type="scientific">Massilimicrobiota timonensis</name>
    <dbReference type="NCBI Taxonomy" id="1776392"/>
    <lineage>
        <taxon>Bacteria</taxon>
        <taxon>Bacillati</taxon>
        <taxon>Bacillota</taxon>
        <taxon>Erysipelotrichia</taxon>
        <taxon>Erysipelotrichales</taxon>
        <taxon>Erysipelotrichaceae</taxon>
        <taxon>Massilimicrobiota</taxon>
    </lineage>
</organism>
<evidence type="ECO:0000313" key="2">
    <source>
        <dbReference type="Proteomes" id="UP001529275"/>
    </source>
</evidence>
<comment type="caution">
    <text evidence="1">The sequence shown here is derived from an EMBL/GenBank/DDBJ whole genome shotgun (WGS) entry which is preliminary data.</text>
</comment>
<gene>
    <name evidence="1" type="ORF">QUV98_09095</name>
</gene>
<proteinExistence type="predicted"/>
<keyword evidence="2" id="KW-1185">Reference proteome</keyword>
<reference evidence="2" key="1">
    <citation type="submission" date="2023-06" db="EMBL/GenBank/DDBJ databases">
        <title>Identification and characterization of horizontal gene transfer across gut microbiota members of farm animals based on homology search.</title>
        <authorList>
            <person name="Zeman M."/>
            <person name="Kubasova T."/>
            <person name="Jahodarova E."/>
            <person name="Nykrynova M."/>
            <person name="Rychlik I."/>
        </authorList>
    </citation>
    <scope>NUCLEOTIDE SEQUENCE [LARGE SCALE GENOMIC DNA]</scope>
    <source>
        <strain evidence="2">ET341</strain>
    </source>
</reference>
<name>A0ABT7UJZ3_9FIRM</name>